<reference evidence="2 3" key="1">
    <citation type="submission" date="2020-04" db="EMBL/GenBank/DDBJ databases">
        <title>Chitinophaga sp. G-6-1-13 sp. nov., isolated from soil.</title>
        <authorList>
            <person name="Dahal R.H."/>
            <person name="Chaudhary D.K."/>
        </authorList>
    </citation>
    <scope>NUCLEOTIDE SEQUENCE [LARGE SCALE GENOMIC DNA]</scope>
    <source>
        <strain evidence="2 3">G-6-1-13</strain>
    </source>
</reference>
<dbReference type="Gene3D" id="3.40.50.740">
    <property type="match status" value="1"/>
</dbReference>
<dbReference type="Gene3D" id="3.30.70.20">
    <property type="match status" value="2"/>
</dbReference>
<dbReference type="PANTHER" id="PTHR42783">
    <property type="entry name" value="GLUTAMATE SYNTHASE [NADPH] SMALL CHAIN"/>
    <property type="match status" value="1"/>
</dbReference>
<organism evidence="2 3">
    <name type="scientific">Chitinophaga fulva</name>
    <dbReference type="NCBI Taxonomy" id="2728842"/>
    <lineage>
        <taxon>Bacteria</taxon>
        <taxon>Pseudomonadati</taxon>
        <taxon>Bacteroidota</taxon>
        <taxon>Chitinophagia</taxon>
        <taxon>Chitinophagales</taxon>
        <taxon>Chitinophagaceae</taxon>
        <taxon>Chitinophaga</taxon>
    </lineage>
</organism>
<proteinExistence type="predicted"/>
<dbReference type="EMBL" id="JABBGC010000001">
    <property type="protein sequence ID" value="NML36404.1"/>
    <property type="molecule type" value="Genomic_DNA"/>
</dbReference>
<dbReference type="InterPro" id="IPR017896">
    <property type="entry name" value="4Fe4S_Fe-S-bd"/>
</dbReference>
<dbReference type="CDD" id="cd02784">
    <property type="entry name" value="MopB_CT_PHLH"/>
    <property type="match status" value="1"/>
</dbReference>
<evidence type="ECO:0000259" key="1">
    <source>
        <dbReference type="PROSITE" id="PS51379"/>
    </source>
</evidence>
<dbReference type="Proteomes" id="UP000583266">
    <property type="component" value="Unassembled WGS sequence"/>
</dbReference>
<feature type="domain" description="4Fe-4S ferredoxin-type" evidence="1">
    <location>
        <begin position="845"/>
        <end position="874"/>
    </location>
</feature>
<dbReference type="SUPFAM" id="SSF54862">
    <property type="entry name" value="4Fe-4S ferredoxins"/>
    <property type="match status" value="1"/>
</dbReference>
<name>A0A848GD65_9BACT</name>
<evidence type="ECO:0000313" key="3">
    <source>
        <dbReference type="Proteomes" id="UP000583266"/>
    </source>
</evidence>
<dbReference type="CDD" id="cd10551">
    <property type="entry name" value="PsrB"/>
    <property type="match status" value="1"/>
</dbReference>
<feature type="domain" description="4Fe-4S ferredoxin-type" evidence="1">
    <location>
        <begin position="813"/>
        <end position="844"/>
    </location>
</feature>
<dbReference type="SUPFAM" id="SSF53706">
    <property type="entry name" value="Formate dehydrogenase/DMSO reductase, domains 1-3"/>
    <property type="match status" value="1"/>
</dbReference>
<dbReference type="PANTHER" id="PTHR42783:SF3">
    <property type="entry name" value="GLUTAMATE SYNTHASE [NADPH] SMALL CHAIN-RELATED"/>
    <property type="match status" value="1"/>
</dbReference>
<comment type="caution">
    <text evidence="2">The sequence shown here is derived from an EMBL/GenBank/DDBJ whole genome shotgun (WGS) entry which is preliminary data.</text>
</comment>
<accession>A0A848GD65</accession>
<feature type="domain" description="4Fe-4S ferredoxin-type" evidence="1">
    <location>
        <begin position="758"/>
        <end position="788"/>
    </location>
</feature>
<dbReference type="NCBIfam" id="TIGR04519">
    <property type="entry name" value="MoCo_extend_TAT"/>
    <property type="match status" value="1"/>
</dbReference>
<dbReference type="Gene3D" id="3.30.2070.10">
    <property type="entry name" value="Formate dehydrogenase/DMSO reductase"/>
    <property type="match status" value="1"/>
</dbReference>
<evidence type="ECO:0000313" key="2">
    <source>
        <dbReference type="EMBL" id="NML36404.1"/>
    </source>
</evidence>
<dbReference type="AlphaFoldDB" id="A0A848GD65"/>
<dbReference type="Pfam" id="PF13247">
    <property type="entry name" value="Fer4_11"/>
    <property type="match status" value="1"/>
</dbReference>
<dbReference type="RefSeq" id="WP_169223535.1">
    <property type="nucleotide sequence ID" value="NZ_JABBGC010000001.1"/>
</dbReference>
<dbReference type="PROSITE" id="PS51379">
    <property type="entry name" value="4FE4S_FER_2"/>
    <property type="match status" value="3"/>
</dbReference>
<gene>
    <name evidence="2" type="ORF">HHL17_04280</name>
</gene>
<keyword evidence="3" id="KW-1185">Reference proteome</keyword>
<dbReference type="InterPro" id="IPR030948">
    <property type="entry name" value="TAT_var_transloc_signal_dom"/>
</dbReference>
<sequence>MEQKKYWKGLEELHNTEAHQEIVKNEFREELPFESEGLLNATTPRRDFLKYLGFTTAAATIAASCETPVHKAIPYVNKPEEITPGVANYYASAYAIDGEYVPVVVKTREGRPIKIEGNTLSSITGGSTSAKVQGAVLSLYDVARLRFPTIGGTETTWTELDKQVGAALAGLGGAPAVLLSTSILSPTTKKVIDAFLAKYPNSRHVVYDPVSYSGMLLANEAAYGKRTIPSYHFENAKTIVSLGADFIGTWLNPVEYARQFAQTRKVSAKKPEMSKLFQFESNMSLTGANADERYTHKPSEAGAVALALLAAVGGSVSAPKLDAKVEAGVKKAANELKASAGKALVVSGSNDVNVQLIVNAINNIVGANGTTIDWANPSGYRQGIDADMAKLVGDMNAGSIGAVLVYGANPAYDYFDAAKFSEGLKKVKTSISFNDRLDETTELCKYAAPDHHFLENWNDAQGKPGYYSFAQPTISPLFKTRAAQDSLLAWTGNTTTWADYLKAEWISKLGSQEAWDKALQDGVVEPATAPALGGASFAGDIAGAAAKISSAKKGGKYELVLYEKVAIGNGRQSNNPWLQEMPDPITRATWDNYACISNTLAKTFSAELGDDYEINVEKKELKIKANGKEIVLPMLIIPGMHPEVIAIAVGYGRGKNVGRAAAEVGQNAYPLVSYNGQTFDYFAVDASVEATGKKYPVALTQTHNSYEGRPIVKETTLEEFKHNPKEVNEDREELKKFGKDFRSDATLYSSHPYPGIKWGMSIDLNTCFGCGACTIACQAENNVSVVGKDEVAKAHEMHWIRIDRYFSGDENNPEVVFQPMLCQHCDNAPCENVCPVGATNHSSEGINQMAYNRCIGTRYCANNCPYKVRRLNWRDWNGADSFENNLYDVADMNDNLTRMVLNPDVVVRSRGVMEKCSFCVQRLQEAKLEAKKAGHPMKDGAAKTACQQACGADAIVFGNVNDKNSEIYKIRNEEQTERMYYVLEETHVLPSINYLAKIRNKDAAPKKAEKESAHKEEAHHA</sequence>
<protein>
    <submittedName>
        <fullName evidence="2">TAT-variant-translocated molybdopterin oxidoreductase</fullName>
    </submittedName>
</protein>